<dbReference type="EMBL" id="VSDO01000001">
    <property type="protein sequence ID" value="TYA15014.1"/>
    <property type="molecule type" value="Genomic_DNA"/>
</dbReference>
<evidence type="ECO:0000313" key="2">
    <source>
        <dbReference type="EMBL" id="TYA15014.1"/>
    </source>
</evidence>
<dbReference type="OrthoDB" id="2663742at2"/>
<evidence type="ECO:0000256" key="1">
    <source>
        <dbReference type="SAM" id="Phobius"/>
    </source>
</evidence>
<dbReference type="RefSeq" id="WP_148450606.1">
    <property type="nucleotide sequence ID" value="NZ_VSDO01000001.1"/>
</dbReference>
<feature type="transmembrane region" description="Helical" evidence="1">
    <location>
        <begin position="7"/>
        <end position="25"/>
    </location>
</feature>
<keyword evidence="1" id="KW-0812">Transmembrane</keyword>
<organism evidence="2 3">
    <name type="scientific">Paenibacillus faecis</name>
    <dbReference type="NCBI Taxonomy" id="862114"/>
    <lineage>
        <taxon>Bacteria</taxon>
        <taxon>Bacillati</taxon>
        <taxon>Bacillota</taxon>
        <taxon>Bacilli</taxon>
        <taxon>Bacillales</taxon>
        <taxon>Paenibacillaceae</taxon>
        <taxon>Paenibacillus</taxon>
    </lineage>
</organism>
<protein>
    <submittedName>
        <fullName evidence="2">Uncharacterized protein</fullName>
    </submittedName>
</protein>
<comment type="caution">
    <text evidence="2">The sequence shown here is derived from an EMBL/GenBank/DDBJ whole genome shotgun (WGS) entry which is preliminary data.</text>
</comment>
<feature type="transmembrane region" description="Helical" evidence="1">
    <location>
        <begin position="50"/>
        <end position="66"/>
    </location>
</feature>
<keyword evidence="3" id="KW-1185">Reference proteome</keyword>
<evidence type="ECO:0000313" key="3">
    <source>
        <dbReference type="Proteomes" id="UP000325218"/>
    </source>
</evidence>
<keyword evidence="1" id="KW-0472">Membrane</keyword>
<accession>A0A5D0D0B0</accession>
<reference evidence="2 3" key="1">
    <citation type="submission" date="2019-08" db="EMBL/GenBank/DDBJ databases">
        <title>Genome sequencing of Paenibacillus faecis DSM 23593(T).</title>
        <authorList>
            <person name="Kook J.-K."/>
            <person name="Park S.-N."/>
            <person name="Lim Y.K."/>
        </authorList>
    </citation>
    <scope>NUCLEOTIDE SEQUENCE [LARGE SCALE GENOMIC DNA]</scope>
    <source>
        <strain evidence="2 3">DSM 23593</strain>
    </source>
</reference>
<feature type="transmembrane region" description="Helical" evidence="1">
    <location>
        <begin position="78"/>
        <end position="106"/>
    </location>
</feature>
<gene>
    <name evidence="2" type="ORF">FRY98_04955</name>
</gene>
<name>A0A5D0D0B0_9BACL</name>
<keyword evidence="1" id="KW-1133">Transmembrane helix</keyword>
<dbReference type="AlphaFoldDB" id="A0A5D0D0B0"/>
<sequence length="108" mass="12593">MALLLQVCYYFYLLQILMAAIMAVFPRNEVMRSKTGIASYTPNPRTFGDYFFNGWVLLIAVGALYMERVNEWIVRKPWWLRIIIRCGVLLLGIMAAFVMALIYALFQE</sequence>
<proteinExistence type="predicted"/>
<dbReference type="Proteomes" id="UP000325218">
    <property type="component" value="Unassembled WGS sequence"/>
</dbReference>